<dbReference type="Pfam" id="PF01418">
    <property type="entry name" value="HTH_6"/>
    <property type="match status" value="1"/>
</dbReference>
<dbReference type="InterPro" id="IPR036388">
    <property type="entry name" value="WH-like_DNA-bd_sf"/>
</dbReference>
<dbReference type="PANTHER" id="PTHR30514">
    <property type="entry name" value="GLUCOKINASE"/>
    <property type="match status" value="1"/>
</dbReference>
<evidence type="ECO:0000313" key="2">
    <source>
        <dbReference type="EMBL" id="AWL12835.1"/>
    </source>
</evidence>
<evidence type="ECO:0000259" key="1">
    <source>
        <dbReference type="PROSITE" id="PS51071"/>
    </source>
</evidence>
<dbReference type="SUPFAM" id="SSF53697">
    <property type="entry name" value="SIS domain"/>
    <property type="match status" value="1"/>
</dbReference>
<organism evidence="2 3">
    <name type="scientific">Saliniradius amylolyticus</name>
    <dbReference type="NCBI Taxonomy" id="2183582"/>
    <lineage>
        <taxon>Bacteria</taxon>
        <taxon>Pseudomonadati</taxon>
        <taxon>Pseudomonadota</taxon>
        <taxon>Gammaproteobacteria</taxon>
        <taxon>Alteromonadales</taxon>
        <taxon>Alteromonadaceae</taxon>
        <taxon>Saliniradius</taxon>
    </lineage>
</organism>
<dbReference type="SUPFAM" id="SSF46689">
    <property type="entry name" value="Homeodomain-like"/>
    <property type="match status" value="1"/>
</dbReference>
<feature type="domain" description="HTH rpiR-type" evidence="1">
    <location>
        <begin position="1"/>
        <end position="68"/>
    </location>
</feature>
<name>A0A2S2E5A1_9ALTE</name>
<dbReference type="PROSITE" id="PS51071">
    <property type="entry name" value="HTH_RPIR"/>
    <property type="match status" value="1"/>
</dbReference>
<dbReference type="KEGG" id="salh:HMF8227_02383"/>
<dbReference type="EMBL" id="CP029347">
    <property type="protein sequence ID" value="AWL12835.1"/>
    <property type="molecule type" value="Genomic_DNA"/>
</dbReference>
<dbReference type="Proteomes" id="UP000245728">
    <property type="component" value="Chromosome"/>
</dbReference>
<gene>
    <name evidence="2" type="ORF">HMF8227_02383</name>
</gene>
<dbReference type="GO" id="GO:0003677">
    <property type="term" value="F:DNA binding"/>
    <property type="evidence" value="ECO:0007669"/>
    <property type="project" value="InterPro"/>
</dbReference>
<dbReference type="InterPro" id="IPR047640">
    <property type="entry name" value="RpiR-like"/>
</dbReference>
<protein>
    <submittedName>
        <fullName evidence="2">HTH-type transcriptional regulator HexR</fullName>
    </submittedName>
</protein>
<evidence type="ECO:0000313" key="3">
    <source>
        <dbReference type="Proteomes" id="UP000245728"/>
    </source>
</evidence>
<keyword evidence="3" id="KW-1185">Reference proteome</keyword>
<dbReference type="Gene3D" id="1.10.10.10">
    <property type="entry name" value="Winged helix-like DNA-binding domain superfamily/Winged helix DNA-binding domain"/>
    <property type="match status" value="1"/>
</dbReference>
<dbReference type="PANTHER" id="PTHR30514:SF17">
    <property type="entry name" value="HTH-TYPE TRANSCRIPTIONAL REGULATOR MURR"/>
    <property type="match status" value="1"/>
</dbReference>
<dbReference type="AlphaFoldDB" id="A0A2S2E5A1"/>
<dbReference type="GO" id="GO:0003700">
    <property type="term" value="F:DNA-binding transcription factor activity"/>
    <property type="evidence" value="ECO:0007669"/>
    <property type="project" value="InterPro"/>
</dbReference>
<dbReference type="Gene3D" id="3.40.50.10490">
    <property type="entry name" value="Glucose-6-phosphate isomerase like protein, domain 1"/>
    <property type="match status" value="1"/>
</dbReference>
<dbReference type="InterPro" id="IPR000281">
    <property type="entry name" value="HTH_RpiR"/>
</dbReference>
<proteinExistence type="predicted"/>
<reference evidence="2 3" key="1">
    <citation type="submission" date="2018-05" db="EMBL/GenBank/DDBJ databases">
        <title>Salinimonas sp. HMF8227 Genome sequencing and assembly.</title>
        <authorList>
            <person name="Kang H."/>
            <person name="Kang J."/>
            <person name="Cha I."/>
            <person name="Kim H."/>
            <person name="Joh K."/>
        </authorList>
    </citation>
    <scope>NUCLEOTIDE SEQUENCE [LARGE SCALE GENOMIC DNA]</scope>
    <source>
        <strain evidence="2 3">HMF8227</strain>
    </source>
</reference>
<dbReference type="InterPro" id="IPR009057">
    <property type="entry name" value="Homeodomain-like_sf"/>
</dbReference>
<sequence length="249" mass="27460">MREHMSSSERRLADFILENTHLLRDYSSQQLAGAVGVSQSSVVKFSQKLGFRGYPHLKLAVNEAVALGQNNESADTSADAQSLSYVDTIRSEANKHLDYLAEIEVSDGFAQALRLLKQARWVQILGEGDGQYPAVRLAQGLCYQGLRANLCGDHRLDLMLADQFEPQDLLIVVSPMECSDHCQQMIATVRQHQGKVLGLCRFGDTQLTSVCDVSLPLLVDMQSAPWEHGICALSLSYLVDILLLALKEG</sequence>
<dbReference type="GO" id="GO:1901135">
    <property type="term" value="P:carbohydrate derivative metabolic process"/>
    <property type="evidence" value="ECO:0007669"/>
    <property type="project" value="InterPro"/>
</dbReference>
<accession>A0A2S2E5A1</accession>
<dbReference type="GO" id="GO:0097367">
    <property type="term" value="F:carbohydrate derivative binding"/>
    <property type="evidence" value="ECO:0007669"/>
    <property type="project" value="InterPro"/>
</dbReference>
<dbReference type="InterPro" id="IPR046348">
    <property type="entry name" value="SIS_dom_sf"/>
</dbReference>